<dbReference type="EMBL" id="SEOL01000003">
    <property type="protein sequence ID" value="MBL0848868.1"/>
    <property type="molecule type" value="Genomic_DNA"/>
</dbReference>
<feature type="transmembrane region" description="Helical" evidence="1">
    <location>
        <begin position="152"/>
        <end position="177"/>
    </location>
</feature>
<dbReference type="AlphaFoldDB" id="A0A937AC99"/>
<feature type="transmembrane region" description="Helical" evidence="1">
    <location>
        <begin position="121"/>
        <end position="140"/>
    </location>
</feature>
<keyword evidence="1" id="KW-0812">Transmembrane</keyword>
<dbReference type="Proteomes" id="UP000736856">
    <property type="component" value="Unassembled WGS sequence"/>
</dbReference>
<feature type="transmembrane region" description="Helical" evidence="1">
    <location>
        <begin position="27"/>
        <end position="45"/>
    </location>
</feature>
<accession>A0A937AC99</accession>
<feature type="transmembrane region" description="Helical" evidence="1">
    <location>
        <begin position="197"/>
        <end position="221"/>
    </location>
</feature>
<evidence type="ECO:0000313" key="3">
    <source>
        <dbReference type="EMBL" id="MBL0848868.1"/>
    </source>
</evidence>
<feature type="domain" description="EamA" evidence="2">
    <location>
        <begin position="26"/>
        <end position="163"/>
    </location>
</feature>
<evidence type="ECO:0000259" key="2">
    <source>
        <dbReference type="Pfam" id="PF00892"/>
    </source>
</evidence>
<dbReference type="Pfam" id="PF00892">
    <property type="entry name" value="EamA"/>
    <property type="match status" value="2"/>
</dbReference>
<feature type="transmembrane region" description="Helical" evidence="1">
    <location>
        <begin position="273"/>
        <end position="290"/>
    </location>
</feature>
<evidence type="ECO:0000256" key="1">
    <source>
        <dbReference type="SAM" id="Phobius"/>
    </source>
</evidence>
<feature type="domain" description="EamA" evidence="2">
    <location>
        <begin position="171"/>
        <end position="312"/>
    </location>
</feature>
<dbReference type="PANTHER" id="PTHR22911">
    <property type="entry name" value="ACYL-MALONYL CONDENSING ENZYME-RELATED"/>
    <property type="match status" value="1"/>
</dbReference>
<feature type="transmembrane region" description="Helical" evidence="1">
    <location>
        <begin position="297"/>
        <end position="318"/>
    </location>
</feature>
<comment type="caution">
    <text evidence="3">The sequence shown here is derived from an EMBL/GenBank/DDBJ whole genome shotgun (WGS) entry which is preliminary data.</text>
</comment>
<keyword evidence="1" id="KW-1133">Transmembrane helix</keyword>
<name>A0A937AC99_9HYPH</name>
<evidence type="ECO:0000313" key="4">
    <source>
        <dbReference type="Proteomes" id="UP000736856"/>
    </source>
</evidence>
<gene>
    <name evidence="3" type="ORF">EU981_02030</name>
</gene>
<sequence>MKDETDIELASSDVVINSNGKTRGIPGVFFVLFAHLLWGMTPLYTNLMDGISLFEIIAHRVIWSLPGVFFAVVYFSKGLSLLKSAVKNTKVLLWLAGSAFFLACHWGVFLFALLSHRGFETALSFYISPLLSIALGSLLLNEKWNKLQVIATSLTTIALLIMTIYNGIPVLSLAIAVTWSVYCFTRKSIPATPNEGMFIEMCCLAVPALLFVLLLGTNMLPDINMMTYIMENKRFLQNVPDTLLLMGYGLLNSIAFCFFAYGIKNTRLSTVGIMDYVAPTMMAINTVIILKQPVSNVDLVVFFIIVFALFIYVIPSFLNSRKQNS</sequence>
<organism evidence="3 4">
    <name type="scientific">Candidatus Liberibacter ctenarytainae</name>
    <dbReference type="NCBI Taxonomy" id="2020335"/>
    <lineage>
        <taxon>Bacteria</taxon>
        <taxon>Pseudomonadati</taxon>
        <taxon>Pseudomonadota</taxon>
        <taxon>Alphaproteobacteria</taxon>
        <taxon>Hyphomicrobiales</taxon>
        <taxon>Rhizobiaceae</taxon>
        <taxon>Liberibacter</taxon>
    </lineage>
</organism>
<dbReference type="PANTHER" id="PTHR22911:SF137">
    <property type="entry name" value="SOLUTE CARRIER FAMILY 35 MEMBER G2-RELATED"/>
    <property type="match status" value="1"/>
</dbReference>
<protein>
    <recommendedName>
        <fullName evidence="2">EamA domain-containing protein</fullName>
    </recommendedName>
</protein>
<dbReference type="InterPro" id="IPR000620">
    <property type="entry name" value="EamA_dom"/>
</dbReference>
<reference evidence="3" key="1">
    <citation type="submission" date="2019-02" db="EMBL/GenBank/DDBJ databases">
        <title>A novel Candidatus Liberibacter species associated with the New Zealand native fuchsia psyllid, Ctenarytaina fuchsiae.</title>
        <authorList>
            <person name="Thompson S.M."/>
            <person name="Jorgensen N."/>
            <person name="David C."/>
            <person name="Bulman S.R."/>
            <person name="Smith G.R."/>
        </authorList>
    </citation>
    <scope>NUCLEOTIDE SEQUENCE</scope>
    <source>
        <strain evidence="3">Oxford</strain>
    </source>
</reference>
<proteinExistence type="predicted"/>
<feature type="transmembrane region" description="Helical" evidence="1">
    <location>
        <begin position="57"/>
        <end position="79"/>
    </location>
</feature>
<feature type="transmembrane region" description="Helical" evidence="1">
    <location>
        <begin position="91"/>
        <end position="115"/>
    </location>
</feature>
<dbReference type="GO" id="GO:0016020">
    <property type="term" value="C:membrane"/>
    <property type="evidence" value="ECO:0007669"/>
    <property type="project" value="InterPro"/>
</dbReference>
<keyword evidence="1" id="KW-0472">Membrane</keyword>
<feature type="transmembrane region" description="Helical" evidence="1">
    <location>
        <begin position="242"/>
        <end position="261"/>
    </location>
</feature>
<dbReference type="InterPro" id="IPR037185">
    <property type="entry name" value="EmrE-like"/>
</dbReference>
<dbReference type="SUPFAM" id="SSF103481">
    <property type="entry name" value="Multidrug resistance efflux transporter EmrE"/>
    <property type="match status" value="2"/>
</dbReference>